<proteinExistence type="predicted"/>
<organism evidence="2 3">
    <name type="scientific">Rotaria sordida</name>
    <dbReference type="NCBI Taxonomy" id="392033"/>
    <lineage>
        <taxon>Eukaryota</taxon>
        <taxon>Metazoa</taxon>
        <taxon>Spiralia</taxon>
        <taxon>Gnathifera</taxon>
        <taxon>Rotifera</taxon>
        <taxon>Eurotatoria</taxon>
        <taxon>Bdelloidea</taxon>
        <taxon>Philodinida</taxon>
        <taxon>Philodinidae</taxon>
        <taxon>Rotaria</taxon>
    </lineage>
</organism>
<comment type="caution">
    <text evidence="2">The sequence shown here is derived from an EMBL/GenBank/DDBJ whole genome shotgun (WGS) entry which is preliminary data.</text>
</comment>
<protein>
    <submittedName>
        <fullName evidence="2">Uncharacterized protein</fullName>
    </submittedName>
</protein>
<feature type="transmembrane region" description="Helical" evidence="1">
    <location>
        <begin position="25"/>
        <end position="50"/>
    </location>
</feature>
<keyword evidence="1" id="KW-0812">Transmembrane</keyword>
<sequence length="58" mass="6542">YLKKNHLQFNNEAQKLSNCLYTNLVLTYVIGGIIIGVLIMTVLVTFIVGIKGYFSKSF</sequence>
<dbReference type="Proteomes" id="UP000663836">
    <property type="component" value="Unassembled WGS sequence"/>
</dbReference>
<reference evidence="2" key="1">
    <citation type="submission" date="2021-02" db="EMBL/GenBank/DDBJ databases">
        <authorList>
            <person name="Nowell W R."/>
        </authorList>
    </citation>
    <scope>NUCLEOTIDE SEQUENCE</scope>
</reference>
<keyword evidence="1" id="KW-0472">Membrane</keyword>
<name>A0A820IBL9_9BILA</name>
<evidence type="ECO:0000313" key="2">
    <source>
        <dbReference type="EMBL" id="CAF4304814.1"/>
    </source>
</evidence>
<dbReference type="EMBL" id="CAJOBD010036811">
    <property type="protein sequence ID" value="CAF4304814.1"/>
    <property type="molecule type" value="Genomic_DNA"/>
</dbReference>
<keyword evidence="1" id="KW-1133">Transmembrane helix</keyword>
<feature type="non-terminal residue" evidence="2">
    <location>
        <position position="1"/>
    </location>
</feature>
<dbReference type="AlphaFoldDB" id="A0A820IBL9"/>
<evidence type="ECO:0000256" key="1">
    <source>
        <dbReference type="SAM" id="Phobius"/>
    </source>
</evidence>
<evidence type="ECO:0000313" key="3">
    <source>
        <dbReference type="Proteomes" id="UP000663836"/>
    </source>
</evidence>
<gene>
    <name evidence="2" type="ORF">JBS370_LOCUS40516</name>
</gene>
<accession>A0A820IBL9</accession>